<dbReference type="Proteomes" id="UP001177140">
    <property type="component" value="Unassembled WGS sequence"/>
</dbReference>
<accession>A0AA41SKC8</accession>
<sequence length="331" mass="37266">MHINTHALLTVSPHLSLRIHSIDFLPELSVGGAKKPSYDQMSSNSSTNGSSHNNGGDCKTSIELADGSSDVYNVYYTTNNKQHKIVTTVTNNSEVVTDWINKEVYTKFRNKLNNLVVGLDIEWKRARDSSTRNIVSVLQLCFSTRCLIFQIGCCDEIPQSLVDFLGNNKFIFVGAGVDGDAHKLLADHEVLVARTEELGSLAAFKLTKTWKEYRECKYYQSGLKALAKEVLNWELPKDRRTQMSDWGGAYLTEYQIEYACLDAFVSFKLAIDLMARVSPVHTSDKEKRPFWKDFNKKDKEAEDAKPEEANQVSDKTKGSKTNNGTKSSKRV</sequence>
<dbReference type="InterPro" id="IPR051132">
    <property type="entry name" value="3-5_Exonuclease_domain"/>
</dbReference>
<keyword evidence="2" id="KW-0378">Hydrolase</keyword>
<comment type="caution">
    <text evidence="5">The sequence shown here is derived from an EMBL/GenBank/DDBJ whole genome shotgun (WGS) entry which is preliminary data.</text>
</comment>
<evidence type="ECO:0000256" key="2">
    <source>
        <dbReference type="ARBA" id="ARBA00022801"/>
    </source>
</evidence>
<dbReference type="InterPro" id="IPR012337">
    <property type="entry name" value="RNaseH-like_sf"/>
</dbReference>
<keyword evidence="6" id="KW-1185">Reference proteome</keyword>
<feature type="region of interest" description="Disordered" evidence="3">
    <location>
        <begin position="291"/>
        <end position="331"/>
    </location>
</feature>
<dbReference type="SMART" id="SM00474">
    <property type="entry name" value="35EXOc"/>
    <property type="match status" value="1"/>
</dbReference>
<organism evidence="5 6">
    <name type="scientific">Papaver nudicaule</name>
    <name type="common">Iceland poppy</name>
    <dbReference type="NCBI Taxonomy" id="74823"/>
    <lineage>
        <taxon>Eukaryota</taxon>
        <taxon>Viridiplantae</taxon>
        <taxon>Streptophyta</taxon>
        <taxon>Embryophyta</taxon>
        <taxon>Tracheophyta</taxon>
        <taxon>Spermatophyta</taxon>
        <taxon>Magnoliopsida</taxon>
        <taxon>Ranunculales</taxon>
        <taxon>Papaveraceae</taxon>
        <taxon>Papaveroideae</taxon>
        <taxon>Papaver</taxon>
    </lineage>
</organism>
<dbReference type="InterPro" id="IPR002562">
    <property type="entry name" value="3'-5'_exonuclease_dom"/>
</dbReference>
<evidence type="ECO:0000313" key="6">
    <source>
        <dbReference type="Proteomes" id="UP001177140"/>
    </source>
</evidence>
<dbReference type="PANTHER" id="PTHR13620:SF76">
    <property type="entry name" value="WERNER SYNDROME-LIKE EXONUCLEASE"/>
    <property type="match status" value="1"/>
</dbReference>
<proteinExistence type="predicted"/>
<evidence type="ECO:0000256" key="3">
    <source>
        <dbReference type="SAM" id="MobiDB-lite"/>
    </source>
</evidence>
<name>A0AA41SKC8_PAPNU</name>
<dbReference type="GO" id="GO:0005737">
    <property type="term" value="C:cytoplasm"/>
    <property type="evidence" value="ECO:0007669"/>
    <property type="project" value="TreeGrafter"/>
</dbReference>
<feature type="compositionally biased region" description="Basic and acidic residues" evidence="3">
    <location>
        <begin position="291"/>
        <end position="308"/>
    </location>
</feature>
<feature type="compositionally biased region" description="Low complexity" evidence="3">
    <location>
        <begin position="42"/>
        <end position="55"/>
    </location>
</feature>
<dbReference type="PANTHER" id="PTHR13620">
    <property type="entry name" value="3-5 EXONUCLEASE"/>
    <property type="match status" value="1"/>
</dbReference>
<evidence type="ECO:0000256" key="1">
    <source>
        <dbReference type="ARBA" id="ARBA00022722"/>
    </source>
</evidence>
<dbReference type="Gene3D" id="3.30.420.10">
    <property type="entry name" value="Ribonuclease H-like superfamily/Ribonuclease H"/>
    <property type="match status" value="1"/>
</dbReference>
<reference evidence="5" key="1">
    <citation type="submission" date="2022-03" db="EMBL/GenBank/DDBJ databases">
        <title>A functionally conserved STORR gene fusion in Papaver species that diverged 16.8 million years ago.</title>
        <authorList>
            <person name="Catania T."/>
        </authorList>
    </citation>
    <scope>NUCLEOTIDE SEQUENCE</scope>
    <source>
        <strain evidence="5">S-191538</strain>
    </source>
</reference>
<dbReference type="InterPro" id="IPR036397">
    <property type="entry name" value="RNaseH_sf"/>
</dbReference>
<feature type="domain" description="3'-5' exonuclease" evidence="4">
    <location>
        <begin position="93"/>
        <end position="278"/>
    </location>
</feature>
<gene>
    <name evidence="5" type="ORF">MKW94_007445</name>
</gene>
<dbReference type="AlphaFoldDB" id="A0AA41SKC8"/>
<evidence type="ECO:0000313" key="5">
    <source>
        <dbReference type="EMBL" id="MCL7037681.1"/>
    </source>
</evidence>
<protein>
    <recommendedName>
        <fullName evidence="4">3'-5' exonuclease domain-containing protein</fullName>
    </recommendedName>
</protein>
<dbReference type="CDD" id="cd06141">
    <property type="entry name" value="WRN_exo"/>
    <property type="match status" value="1"/>
</dbReference>
<feature type="compositionally biased region" description="Low complexity" evidence="3">
    <location>
        <begin position="319"/>
        <end position="331"/>
    </location>
</feature>
<feature type="region of interest" description="Disordered" evidence="3">
    <location>
        <begin position="35"/>
        <end position="55"/>
    </location>
</feature>
<keyword evidence="1" id="KW-0540">Nuclease</keyword>
<dbReference type="GO" id="GO:0005634">
    <property type="term" value="C:nucleus"/>
    <property type="evidence" value="ECO:0007669"/>
    <property type="project" value="TreeGrafter"/>
</dbReference>
<dbReference type="EMBL" id="JAJJMA010181918">
    <property type="protein sequence ID" value="MCL7037681.1"/>
    <property type="molecule type" value="Genomic_DNA"/>
</dbReference>
<dbReference type="GO" id="GO:0006139">
    <property type="term" value="P:nucleobase-containing compound metabolic process"/>
    <property type="evidence" value="ECO:0007669"/>
    <property type="project" value="InterPro"/>
</dbReference>
<dbReference type="SUPFAM" id="SSF53098">
    <property type="entry name" value="Ribonuclease H-like"/>
    <property type="match status" value="1"/>
</dbReference>
<dbReference type="GO" id="GO:0008408">
    <property type="term" value="F:3'-5' exonuclease activity"/>
    <property type="evidence" value="ECO:0007669"/>
    <property type="project" value="InterPro"/>
</dbReference>
<evidence type="ECO:0000259" key="4">
    <source>
        <dbReference type="SMART" id="SM00474"/>
    </source>
</evidence>
<dbReference type="Pfam" id="PF01612">
    <property type="entry name" value="DNA_pol_A_exo1"/>
    <property type="match status" value="1"/>
</dbReference>
<dbReference type="GO" id="GO:0003676">
    <property type="term" value="F:nucleic acid binding"/>
    <property type="evidence" value="ECO:0007669"/>
    <property type="project" value="InterPro"/>
</dbReference>